<accession>A0ABW5W3B7</accession>
<feature type="transmembrane region" description="Helical" evidence="2">
    <location>
        <begin position="128"/>
        <end position="149"/>
    </location>
</feature>
<dbReference type="EMBL" id="JBHUOF010000004">
    <property type="protein sequence ID" value="MFD2798462.1"/>
    <property type="molecule type" value="Genomic_DNA"/>
</dbReference>
<dbReference type="RefSeq" id="WP_377389292.1">
    <property type="nucleotide sequence ID" value="NZ_JBHSAN010000017.1"/>
</dbReference>
<sequence length="157" mass="17103">MAGGDGTQAPEPPQSYGDALTGLDAEERTAPQRPDDYRVAPAKPVEPDPEMVRGMVDAALASERTQPQAPAEDVPAEEQTTEEQPRRTRAPLLPAMLRRRQRQRWRETARAGGRLPLRKPSNGSAGMILALVLLAVFCILAIQFVVSFVESITGIFS</sequence>
<dbReference type="Proteomes" id="UP001597478">
    <property type="component" value="Unassembled WGS sequence"/>
</dbReference>
<comment type="caution">
    <text evidence="3">The sequence shown here is derived from an EMBL/GenBank/DDBJ whole genome shotgun (WGS) entry which is preliminary data.</text>
</comment>
<keyword evidence="2" id="KW-0472">Membrane</keyword>
<proteinExistence type="predicted"/>
<name>A0ABW5W3B7_9PSEU</name>
<protein>
    <submittedName>
        <fullName evidence="3">Uncharacterized protein</fullName>
    </submittedName>
</protein>
<gene>
    <name evidence="3" type="ORF">ACFS2C_03545</name>
</gene>
<keyword evidence="2" id="KW-1133">Transmembrane helix</keyword>
<feature type="compositionally biased region" description="Basic and acidic residues" evidence="1">
    <location>
        <begin position="25"/>
        <end position="38"/>
    </location>
</feature>
<reference evidence="4" key="1">
    <citation type="journal article" date="2019" name="Int. J. Syst. Evol. Microbiol.">
        <title>The Global Catalogue of Microorganisms (GCM) 10K type strain sequencing project: providing services to taxonomists for standard genome sequencing and annotation.</title>
        <authorList>
            <consortium name="The Broad Institute Genomics Platform"/>
            <consortium name="The Broad Institute Genome Sequencing Center for Infectious Disease"/>
            <person name="Wu L."/>
            <person name="Ma J."/>
        </authorList>
    </citation>
    <scope>NUCLEOTIDE SEQUENCE [LARGE SCALE GENOMIC DNA]</scope>
    <source>
        <strain evidence="4">IBRC-M 10906</strain>
    </source>
</reference>
<organism evidence="3 4">
    <name type="scientific">Prauserella oleivorans</name>
    <dbReference type="NCBI Taxonomy" id="1478153"/>
    <lineage>
        <taxon>Bacteria</taxon>
        <taxon>Bacillati</taxon>
        <taxon>Actinomycetota</taxon>
        <taxon>Actinomycetes</taxon>
        <taxon>Pseudonocardiales</taxon>
        <taxon>Pseudonocardiaceae</taxon>
        <taxon>Prauserella</taxon>
    </lineage>
</organism>
<keyword evidence="4" id="KW-1185">Reference proteome</keyword>
<keyword evidence="2" id="KW-0812">Transmembrane</keyword>
<evidence type="ECO:0000256" key="1">
    <source>
        <dbReference type="SAM" id="MobiDB-lite"/>
    </source>
</evidence>
<evidence type="ECO:0000313" key="4">
    <source>
        <dbReference type="Proteomes" id="UP001597478"/>
    </source>
</evidence>
<evidence type="ECO:0000256" key="2">
    <source>
        <dbReference type="SAM" id="Phobius"/>
    </source>
</evidence>
<feature type="region of interest" description="Disordered" evidence="1">
    <location>
        <begin position="1"/>
        <end position="100"/>
    </location>
</feature>
<evidence type="ECO:0000313" key="3">
    <source>
        <dbReference type="EMBL" id="MFD2798462.1"/>
    </source>
</evidence>